<feature type="non-terminal residue" evidence="1">
    <location>
        <position position="1"/>
    </location>
</feature>
<evidence type="ECO:0000313" key="2">
    <source>
        <dbReference type="Proteomes" id="UP001195483"/>
    </source>
</evidence>
<reference evidence="1" key="2">
    <citation type="journal article" date="2021" name="Genome Biol. Evol.">
        <title>Developing a high-quality reference genome for a parasitic bivalve with doubly uniparental inheritance (Bivalvia: Unionida).</title>
        <authorList>
            <person name="Smith C.H."/>
        </authorList>
    </citation>
    <scope>NUCLEOTIDE SEQUENCE</scope>
    <source>
        <strain evidence="1">CHS0354</strain>
        <tissue evidence="1">Mantle</tissue>
    </source>
</reference>
<organism evidence="1 2">
    <name type="scientific">Potamilus streckersoni</name>
    <dbReference type="NCBI Taxonomy" id="2493646"/>
    <lineage>
        <taxon>Eukaryota</taxon>
        <taxon>Metazoa</taxon>
        <taxon>Spiralia</taxon>
        <taxon>Lophotrochozoa</taxon>
        <taxon>Mollusca</taxon>
        <taxon>Bivalvia</taxon>
        <taxon>Autobranchia</taxon>
        <taxon>Heteroconchia</taxon>
        <taxon>Palaeoheterodonta</taxon>
        <taxon>Unionida</taxon>
        <taxon>Unionoidea</taxon>
        <taxon>Unionidae</taxon>
        <taxon>Ambleminae</taxon>
        <taxon>Lampsilini</taxon>
        <taxon>Potamilus</taxon>
    </lineage>
</organism>
<protein>
    <submittedName>
        <fullName evidence="1">Uncharacterized protein</fullName>
    </submittedName>
</protein>
<reference evidence="1" key="3">
    <citation type="submission" date="2023-05" db="EMBL/GenBank/DDBJ databases">
        <authorList>
            <person name="Smith C.H."/>
        </authorList>
    </citation>
    <scope>NUCLEOTIDE SEQUENCE</scope>
    <source>
        <strain evidence="1">CHS0354</strain>
        <tissue evidence="1">Mantle</tissue>
    </source>
</reference>
<evidence type="ECO:0000313" key="1">
    <source>
        <dbReference type="EMBL" id="KAK3593073.1"/>
    </source>
</evidence>
<dbReference type="AlphaFoldDB" id="A0AAE0SJV0"/>
<accession>A0AAE0SJV0</accession>
<reference evidence="1" key="1">
    <citation type="journal article" date="2021" name="Genome Biol. Evol.">
        <title>A High-Quality Reference Genome for a Parasitic Bivalve with Doubly Uniparental Inheritance (Bivalvia: Unionida).</title>
        <authorList>
            <person name="Smith C.H."/>
        </authorList>
    </citation>
    <scope>NUCLEOTIDE SEQUENCE</scope>
    <source>
        <strain evidence="1">CHS0354</strain>
    </source>
</reference>
<dbReference type="Proteomes" id="UP001195483">
    <property type="component" value="Unassembled WGS sequence"/>
</dbReference>
<keyword evidence="2" id="KW-1185">Reference proteome</keyword>
<name>A0AAE0SJV0_9BIVA</name>
<gene>
    <name evidence="1" type="ORF">CHS0354_038095</name>
</gene>
<comment type="caution">
    <text evidence="1">The sequence shown here is derived from an EMBL/GenBank/DDBJ whole genome shotgun (WGS) entry which is preliminary data.</text>
</comment>
<dbReference type="EMBL" id="JAEAOA010002224">
    <property type="protein sequence ID" value="KAK3593073.1"/>
    <property type="molecule type" value="Genomic_DNA"/>
</dbReference>
<proteinExistence type="predicted"/>
<sequence length="187" mass="21428">VPKMENNKEVQTESLCGAVESNNLVDEKYLLTQTREKTDAPSTDFDIKKISTKKTGGKYNAHVTSQEIMMMRLPAISCRVVNYKARQSAKEKARKQKRKFPKTVHVNVPENDGFMVKTGDNNYYEDELSFPHPLAAYPTTFCPDPISHMQKINIKRQELPIVCPTCWSVQRNAQTYSVPNMFPYSDM</sequence>